<dbReference type="Pfam" id="PF00270">
    <property type="entry name" value="DEAD"/>
    <property type="match status" value="1"/>
</dbReference>
<reference evidence="6 7" key="1">
    <citation type="submission" date="2024-08" db="EMBL/GenBank/DDBJ databases">
        <title>Insights into the chromosomal genome structure of Flemingia macrophylla.</title>
        <authorList>
            <person name="Ding Y."/>
            <person name="Zhao Y."/>
            <person name="Bi W."/>
            <person name="Wu M."/>
            <person name="Zhao G."/>
            <person name="Gong Y."/>
            <person name="Li W."/>
            <person name="Zhang P."/>
        </authorList>
    </citation>
    <scope>NUCLEOTIDE SEQUENCE [LARGE SCALE GENOMIC DNA]</scope>
    <source>
        <strain evidence="6">DYQJB</strain>
        <tissue evidence="6">Leaf</tissue>
    </source>
</reference>
<dbReference type="AlphaFoldDB" id="A0ABD1NHM7"/>
<accession>A0ABD1NHM7</accession>
<dbReference type="Proteomes" id="UP001603857">
    <property type="component" value="Unassembled WGS sequence"/>
</dbReference>
<dbReference type="InterPro" id="IPR036053">
    <property type="entry name" value="PABP-dom"/>
</dbReference>
<keyword evidence="3" id="KW-0347">Helicase</keyword>
<dbReference type="SUPFAM" id="SSF63570">
    <property type="entry name" value="PABC (PABP) domain"/>
    <property type="match status" value="1"/>
</dbReference>
<dbReference type="GO" id="GO:0005524">
    <property type="term" value="F:ATP binding"/>
    <property type="evidence" value="ECO:0007669"/>
    <property type="project" value="UniProtKB-KW"/>
</dbReference>
<dbReference type="InterPro" id="IPR027417">
    <property type="entry name" value="P-loop_NTPase"/>
</dbReference>
<keyword evidence="7" id="KW-1185">Reference proteome</keyword>
<evidence type="ECO:0000259" key="5">
    <source>
        <dbReference type="Pfam" id="PF00270"/>
    </source>
</evidence>
<evidence type="ECO:0000256" key="3">
    <source>
        <dbReference type="ARBA" id="ARBA00022806"/>
    </source>
</evidence>
<dbReference type="EMBL" id="JBGMDY010000001">
    <property type="protein sequence ID" value="KAL2347621.1"/>
    <property type="molecule type" value="Genomic_DNA"/>
</dbReference>
<name>A0ABD1NHM7_9FABA</name>
<dbReference type="SUPFAM" id="SSF52540">
    <property type="entry name" value="P-loop containing nucleoside triphosphate hydrolases"/>
    <property type="match status" value="1"/>
</dbReference>
<sequence length="381" mass="41134">MAVAGVAAGAAAGQGHKGQAMTMGATTATDSELSNLGCVGKLREKATNVFQCASHDSKPKMVKMKSEDDPRILSSTGLCFVRFKPILAQVGPNLLKGNFPFFFFFSGGAAKGGCCPHSWPAAPLPFISAFIHVFMEGGSQQLVTPFQGGGPWADCSTLLEVLCACFVFLFSLGSPGIGSPTRGIHTSERDKELLGSNTNHLRVIVLCATEDKAAKTLHCFNVVTYITQIAELKSSKDCASPNNRQSRASIGLMIGTPFEILQYIEEKSVVSIEIKYLVLDEVDYMLGSGLDLEIHKIIRPLQAQESKSSIKRLQTILAISTIAEVLGEQSPVVKHLECDHTGDISAMSLEMEPAEVFHFTKSLHALRKKLVEAMDSLLKQQ</sequence>
<dbReference type="GO" id="GO:0004386">
    <property type="term" value="F:helicase activity"/>
    <property type="evidence" value="ECO:0007669"/>
    <property type="project" value="UniProtKB-KW"/>
</dbReference>
<dbReference type="Gene3D" id="3.40.50.300">
    <property type="entry name" value="P-loop containing nucleotide triphosphate hydrolases"/>
    <property type="match status" value="1"/>
</dbReference>
<dbReference type="Gene3D" id="1.10.1900.10">
    <property type="entry name" value="c-terminal domain of poly(a) binding protein"/>
    <property type="match status" value="1"/>
</dbReference>
<keyword evidence="2" id="KW-0378">Hydrolase</keyword>
<proteinExistence type="predicted"/>
<evidence type="ECO:0000256" key="1">
    <source>
        <dbReference type="ARBA" id="ARBA00022741"/>
    </source>
</evidence>
<keyword evidence="4" id="KW-0067">ATP-binding</keyword>
<evidence type="ECO:0000256" key="2">
    <source>
        <dbReference type="ARBA" id="ARBA00022801"/>
    </source>
</evidence>
<evidence type="ECO:0000313" key="7">
    <source>
        <dbReference type="Proteomes" id="UP001603857"/>
    </source>
</evidence>
<evidence type="ECO:0000313" key="6">
    <source>
        <dbReference type="EMBL" id="KAL2347621.1"/>
    </source>
</evidence>
<feature type="domain" description="DEAD/DEAH-box helicase" evidence="5">
    <location>
        <begin position="196"/>
        <end position="308"/>
    </location>
</feature>
<keyword evidence="1" id="KW-0547">Nucleotide-binding</keyword>
<dbReference type="InterPro" id="IPR011545">
    <property type="entry name" value="DEAD/DEAH_box_helicase_dom"/>
</dbReference>
<comment type="caution">
    <text evidence="6">The sequence shown here is derived from an EMBL/GenBank/DDBJ whole genome shotgun (WGS) entry which is preliminary data.</text>
</comment>
<protein>
    <recommendedName>
        <fullName evidence="5">DEAD/DEAH-box helicase domain-containing protein</fullName>
    </recommendedName>
</protein>
<organism evidence="6 7">
    <name type="scientific">Flemingia macrophylla</name>
    <dbReference type="NCBI Taxonomy" id="520843"/>
    <lineage>
        <taxon>Eukaryota</taxon>
        <taxon>Viridiplantae</taxon>
        <taxon>Streptophyta</taxon>
        <taxon>Embryophyta</taxon>
        <taxon>Tracheophyta</taxon>
        <taxon>Spermatophyta</taxon>
        <taxon>Magnoliopsida</taxon>
        <taxon>eudicotyledons</taxon>
        <taxon>Gunneridae</taxon>
        <taxon>Pentapetalae</taxon>
        <taxon>rosids</taxon>
        <taxon>fabids</taxon>
        <taxon>Fabales</taxon>
        <taxon>Fabaceae</taxon>
        <taxon>Papilionoideae</taxon>
        <taxon>50 kb inversion clade</taxon>
        <taxon>NPAAA clade</taxon>
        <taxon>indigoferoid/millettioid clade</taxon>
        <taxon>Phaseoleae</taxon>
        <taxon>Flemingia</taxon>
    </lineage>
</organism>
<gene>
    <name evidence="6" type="ORF">Fmac_001621</name>
</gene>
<dbReference type="GO" id="GO:0016787">
    <property type="term" value="F:hydrolase activity"/>
    <property type="evidence" value="ECO:0007669"/>
    <property type="project" value="UniProtKB-KW"/>
</dbReference>
<dbReference type="PANTHER" id="PTHR47960">
    <property type="entry name" value="DEAD-BOX ATP-DEPENDENT RNA HELICASE 50"/>
    <property type="match status" value="1"/>
</dbReference>
<evidence type="ECO:0000256" key="4">
    <source>
        <dbReference type="ARBA" id="ARBA00022840"/>
    </source>
</evidence>